<keyword evidence="6" id="KW-0814">Transposable element</keyword>
<feature type="region of interest" description="Disordered" evidence="7">
    <location>
        <begin position="1"/>
        <end position="37"/>
    </location>
</feature>
<dbReference type="Gene3D" id="2.130.10.10">
    <property type="entry name" value="YVTN repeat-like/Quinoprotein amine dehydrogenase"/>
    <property type="match status" value="1"/>
</dbReference>
<evidence type="ECO:0000313" key="9">
    <source>
        <dbReference type="Proteomes" id="UP000654471"/>
    </source>
</evidence>
<dbReference type="InterPro" id="IPR015943">
    <property type="entry name" value="WD40/YVTN_repeat-like_dom_sf"/>
</dbReference>
<evidence type="ECO:0000256" key="5">
    <source>
        <dbReference type="ARBA" id="ARBA00023172"/>
    </source>
</evidence>
<evidence type="ECO:0000256" key="4">
    <source>
        <dbReference type="ARBA" id="ARBA00023125"/>
    </source>
</evidence>
<gene>
    <name evidence="8" type="ORF">GCM10010211_47290</name>
</gene>
<evidence type="ECO:0000256" key="6">
    <source>
        <dbReference type="RuleBase" id="RU365089"/>
    </source>
</evidence>
<comment type="caution">
    <text evidence="8">The sequence shown here is derived from an EMBL/GenBank/DDBJ whole genome shotgun (WGS) entry which is preliminary data.</text>
</comment>
<dbReference type="EMBL" id="BMRP01000017">
    <property type="protein sequence ID" value="GGU75886.1"/>
    <property type="molecule type" value="Genomic_DNA"/>
</dbReference>
<evidence type="ECO:0000256" key="2">
    <source>
        <dbReference type="ARBA" id="ARBA00010961"/>
    </source>
</evidence>
<dbReference type="PANTHER" id="PTHR33217:SF8">
    <property type="entry name" value="MUTATOR FAMILY TRANSPOSASE"/>
    <property type="match status" value="1"/>
</dbReference>
<dbReference type="PANTHER" id="PTHR33217">
    <property type="entry name" value="TRANSPOSASE FOR INSERTION SEQUENCE ELEMENT IS1081"/>
    <property type="match status" value="1"/>
</dbReference>
<comment type="function">
    <text evidence="1 6">Required for the transposition of the insertion element.</text>
</comment>
<dbReference type="Pfam" id="PF24684">
    <property type="entry name" value="Vgb_lyase"/>
    <property type="match status" value="1"/>
</dbReference>
<feature type="compositionally biased region" description="Basic residues" evidence="7">
    <location>
        <begin position="1"/>
        <end position="10"/>
    </location>
</feature>
<feature type="compositionally biased region" description="Basic residues" evidence="7">
    <location>
        <begin position="138"/>
        <end position="147"/>
    </location>
</feature>
<comment type="similarity">
    <text evidence="2 6">Belongs to the transposase mutator family.</text>
</comment>
<keyword evidence="4 6" id="KW-0238">DNA-binding</keyword>
<evidence type="ECO:0000313" key="8">
    <source>
        <dbReference type="EMBL" id="GGU75886.1"/>
    </source>
</evidence>
<feature type="region of interest" description="Disordered" evidence="7">
    <location>
        <begin position="118"/>
        <end position="202"/>
    </location>
</feature>
<dbReference type="SUPFAM" id="SSF63829">
    <property type="entry name" value="Calcium-dependent phosphotriesterase"/>
    <property type="match status" value="1"/>
</dbReference>
<dbReference type="Proteomes" id="UP000654471">
    <property type="component" value="Unassembled WGS sequence"/>
</dbReference>
<dbReference type="InterPro" id="IPR001207">
    <property type="entry name" value="Transposase_mutator"/>
</dbReference>
<keyword evidence="3 6" id="KW-0815">Transposition</keyword>
<evidence type="ECO:0000256" key="7">
    <source>
        <dbReference type="SAM" id="MobiDB-lite"/>
    </source>
</evidence>
<reference evidence="9" key="1">
    <citation type="journal article" date="2019" name="Int. J. Syst. Evol. Microbiol.">
        <title>The Global Catalogue of Microorganisms (GCM) 10K type strain sequencing project: providing services to taxonomists for standard genome sequencing and annotation.</title>
        <authorList>
            <consortium name="The Broad Institute Genomics Platform"/>
            <consortium name="The Broad Institute Genome Sequencing Center for Infectious Disease"/>
            <person name="Wu L."/>
            <person name="Ma J."/>
        </authorList>
    </citation>
    <scope>NUCLEOTIDE SEQUENCE [LARGE SCALE GENOMIC DNA]</scope>
    <source>
        <strain evidence="9">JCM 3399</strain>
    </source>
</reference>
<feature type="compositionally biased region" description="Pro residues" evidence="7">
    <location>
        <begin position="171"/>
        <end position="180"/>
    </location>
</feature>
<protein>
    <recommendedName>
        <fullName evidence="6">Mutator family transposase</fullName>
    </recommendedName>
</protein>
<evidence type="ECO:0000256" key="3">
    <source>
        <dbReference type="ARBA" id="ARBA00022578"/>
    </source>
</evidence>
<accession>A0ABQ2VA52</accession>
<name>A0ABQ2VA52_9ACTN</name>
<dbReference type="Pfam" id="PF00872">
    <property type="entry name" value="Transposase_mut"/>
    <property type="match status" value="1"/>
</dbReference>
<keyword evidence="9" id="KW-1185">Reference proteome</keyword>
<evidence type="ECO:0000256" key="1">
    <source>
        <dbReference type="ARBA" id="ARBA00002190"/>
    </source>
</evidence>
<feature type="compositionally biased region" description="Basic and acidic residues" evidence="7">
    <location>
        <begin position="148"/>
        <end position="162"/>
    </location>
</feature>
<organism evidence="8 9">
    <name type="scientific">Streptomyces albospinus</name>
    <dbReference type="NCBI Taxonomy" id="285515"/>
    <lineage>
        <taxon>Bacteria</taxon>
        <taxon>Bacillati</taxon>
        <taxon>Actinomycetota</taxon>
        <taxon>Actinomycetes</taxon>
        <taxon>Kitasatosporales</taxon>
        <taxon>Streptomycetaceae</taxon>
        <taxon>Streptomyces</taxon>
    </lineage>
</organism>
<keyword evidence="5 6" id="KW-0233">DNA recombination</keyword>
<proteinExistence type="inferred from homology"/>
<sequence>MTARQRRHPAAKASRGNASNARRWGEQAPFQRRHDGGAPVRHLQFPVGAPGPSIITAAPDDALWFTEFRAHRIGRITTTGQAESFALPTPDAGPFGIATGPDDALWFTEASVDRIGGITTGGQVTEAPAPAHGSLPLSHRRRPRRQAVVHDEPGQRDRHDRNPAVTSPSTRCPPPPPPRSASPQAPMTPCGSLRSAQARSGGSPPFLSFDVEIRKVICSTNAIENVNARIRKAVRARGHFPNEAAALKCIYMALMSLDPTGKGRKRWTMRWKAPLNAFQIAFEGRLTPSNN</sequence>